<dbReference type="Proteomes" id="UP000663720">
    <property type="component" value="Chromosome"/>
</dbReference>
<evidence type="ECO:0000256" key="1">
    <source>
        <dbReference type="ARBA" id="ARBA00004571"/>
    </source>
</evidence>
<protein>
    <submittedName>
        <fullName evidence="18">Polysaccharide export protein, GfcE-like</fullName>
    </submittedName>
</protein>
<dbReference type="InterPro" id="IPR054765">
    <property type="entry name" value="SLBB_dom"/>
</dbReference>
<accession>A0A975GFP8</accession>
<evidence type="ECO:0000256" key="6">
    <source>
        <dbReference type="ARBA" id="ARBA00022692"/>
    </source>
</evidence>
<feature type="domain" description="Soluble ligand binding" evidence="16">
    <location>
        <begin position="517"/>
        <end position="555"/>
    </location>
</feature>
<keyword evidence="10" id="KW-0626">Porin</keyword>
<keyword evidence="19" id="KW-1185">Reference proteome</keyword>
<dbReference type="GO" id="GO:0009279">
    <property type="term" value="C:cell outer membrane"/>
    <property type="evidence" value="ECO:0007669"/>
    <property type="project" value="UniProtKB-SubCell"/>
</dbReference>
<keyword evidence="14" id="KW-0449">Lipoprotein</keyword>
<evidence type="ECO:0000259" key="16">
    <source>
        <dbReference type="Pfam" id="PF10531"/>
    </source>
</evidence>
<keyword evidence="12" id="KW-0564">Palmitate</keyword>
<dbReference type="AlphaFoldDB" id="A0A975GFP8"/>
<dbReference type="Pfam" id="PF10531">
    <property type="entry name" value="SLBB"/>
    <property type="match status" value="1"/>
</dbReference>
<comment type="subcellular location">
    <subcellularLocation>
        <location evidence="1">Cell outer membrane</location>
        <topology evidence="1">Multi-pass membrane protein</topology>
    </subcellularLocation>
</comment>
<keyword evidence="9" id="KW-0406">Ion transport</keyword>
<dbReference type="GO" id="GO:0015159">
    <property type="term" value="F:polysaccharide transmembrane transporter activity"/>
    <property type="evidence" value="ECO:0007669"/>
    <property type="project" value="InterPro"/>
</dbReference>
<dbReference type="InterPro" id="IPR013517">
    <property type="entry name" value="FG-GAP"/>
</dbReference>
<evidence type="ECO:0000256" key="9">
    <source>
        <dbReference type="ARBA" id="ARBA00023065"/>
    </source>
</evidence>
<name>A0A975GFP8_9BACT</name>
<evidence type="ECO:0000259" key="15">
    <source>
        <dbReference type="Pfam" id="PF02563"/>
    </source>
</evidence>
<dbReference type="Gene3D" id="3.10.560.10">
    <property type="entry name" value="Outer membrane lipoprotein wza domain like"/>
    <property type="match status" value="2"/>
</dbReference>
<evidence type="ECO:0000256" key="12">
    <source>
        <dbReference type="ARBA" id="ARBA00023139"/>
    </source>
</evidence>
<evidence type="ECO:0000256" key="5">
    <source>
        <dbReference type="ARBA" id="ARBA00022597"/>
    </source>
</evidence>
<dbReference type="PANTHER" id="PTHR33619:SF3">
    <property type="entry name" value="POLYSACCHARIDE EXPORT PROTEIN GFCE-RELATED"/>
    <property type="match status" value="1"/>
</dbReference>
<keyword evidence="7" id="KW-0732">Signal</keyword>
<dbReference type="PANTHER" id="PTHR33619">
    <property type="entry name" value="POLYSACCHARIDE EXPORT PROTEIN GFCE-RELATED"/>
    <property type="match status" value="1"/>
</dbReference>
<gene>
    <name evidence="18" type="ORF">dnl_17390</name>
</gene>
<dbReference type="Gene3D" id="2.130.10.130">
    <property type="entry name" value="Integrin alpha, N-terminal"/>
    <property type="match status" value="2"/>
</dbReference>
<dbReference type="InterPro" id="IPR003715">
    <property type="entry name" value="Poly_export_N"/>
</dbReference>
<keyword evidence="8" id="KW-0625">Polysaccharide transport</keyword>
<evidence type="ECO:0000256" key="3">
    <source>
        <dbReference type="ARBA" id="ARBA00022448"/>
    </source>
</evidence>
<keyword evidence="4" id="KW-1134">Transmembrane beta strand</keyword>
<evidence type="ECO:0000256" key="11">
    <source>
        <dbReference type="ARBA" id="ARBA00023136"/>
    </source>
</evidence>
<dbReference type="Pfam" id="PF02563">
    <property type="entry name" value="Poly_export"/>
    <property type="match status" value="1"/>
</dbReference>
<evidence type="ECO:0000256" key="14">
    <source>
        <dbReference type="ARBA" id="ARBA00023288"/>
    </source>
</evidence>
<dbReference type="KEGG" id="dli:dnl_17390"/>
<comment type="similarity">
    <text evidence="2">Belongs to the BexD/CtrA/VexA family.</text>
</comment>
<proteinExistence type="inferred from homology"/>
<sequence length="709" mass="77102">MNKKVICLIFILLIFHLPGCIHSKSRQNNTVFQPRFNAYGLPSSGHYRGLAAADLDNDGNPDIIGGASSAALNPGVIAIWYGNGTGHMSRPLFLPIKGEVRSIAIGDVNEDGLNDIIFSVRRESSGIKVWLNQPDRKWIKGISPVEGNNYEGVLAADINRDGHIDIIAANATTDSQAGIQVWQGDGRGNWPVESGPVGRGIFMDIACADFNNDGILDIAGSGWGTYGSLRVWLGTGMGGWSAIPHLKSGSYYALTAADINNDGHMDILAGTYKAGIRIFHGNGKGGFQMGQSPVNTGSFWKVVCADLDGDGRQDIIAGSSDSSGMRAWLGKEEVLWEPVYSFPDSGIYYAMFIADINKDGHNDLAAASFGEGIKFWPGMGGFINKPGIDPGDKNEFIDNQNKASLGEVEENDVFTSISGFPEYKIGPGDILEITMWKHSVGTKEEILVRPDGKISFGFVEDLKVSGLTAIQLDELLTEHLKIYIKHPQIDVIIKTYQSKFVTFAGEIYTNVTFRSGPGRYELKGKVTLLEMLSKVGGPTQNANLRDVRVRNKNGQAFSVNLYKTINFGDTSQDVIINDGDLIVIPAVTKQANRVYVFGEVIKPGVYTFSGSEMFLFDAISQAGGVSIFATPESTKVVRGDITSPEVISADLKALMEKGDRTQNVALASGDLVYVPRSFVGNVNVFVKQISPLINLIFTPARFRDEYYDW</sequence>
<evidence type="ECO:0000256" key="10">
    <source>
        <dbReference type="ARBA" id="ARBA00023114"/>
    </source>
</evidence>
<keyword evidence="3" id="KW-0813">Transport</keyword>
<dbReference type="EMBL" id="CP061799">
    <property type="protein sequence ID" value="QTA79468.1"/>
    <property type="molecule type" value="Genomic_DNA"/>
</dbReference>
<dbReference type="SUPFAM" id="SSF69318">
    <property type="entry name" value="Integrin alpha N-terminal domain"/>
    <property type="match status" value="1"/>
</dbReference>
<dbReference type="InterPro" id="IPR028994">
    <property type="entry name" value="Integrin_alpha_N"/>
</dbReference>
<reference evidence="18" key="1">
    <citation type="journal article" date="2021" name="Microb. Physiol.">
        <title>Proteogenomic Insights into the Physiology of Marine, Sulfate-Reducing, Filamentous Desulfonema limicola and Desulfonema magnum.</title>
        <authorList>
            <person name="Schnaars V."/>
            <person name="Wohlbrand L."/>
            <person name="Scheve S."/>
            <person name="Hinrichs C."/>
            <person name="Reinhardt R."/>
            <person name="Rabus R."/>
        </authorList>
    </citation>
    <scope>NUCLEOTIDE SEQUENCE</scope>
    <source>
        <strain evidence="18">5ac10</strain>
    </source>
</reference>
<evidence type="ECO:0000256" key="7">
    <source>
        <dbReference type="ARBA" id="ARBA00022729"/>
    </source>
</evidence>
<evidence type="ECO:0000313" key="18">
    <source>
        <dbReference type="EMBL" id="QTA79468.1"/>
    </source>
</evidence>
<dbReference type="InterPro" id="IPR049712">
    <property type="entry name" value="Poly_export"/>
</dbReference>
<dbReference type="Pfam" id="PF13517">
    <property type="entry name" value="FG-GAP_3"/>
    <property type="match status" value="2"/>
</dbReference>
<dbReference type="GO" id="GO:0046930">
    <property type="term" value="C:pore complex"/>
    <property type="evidence" value="ECO:0007669"/>
    <property type="project" value="UniProtKB-KW"/>
</dbReference>
<evidence type="ECO:0000259" key="17">
    <source>
        <dbReference type="Pfam" id="PF22461"/>
    </source>
</evidence>
<feature type="domain" description="Polysaccharide export protein N-terminal" evidence="15">
    <location>
        <begin position="421"/>
        <end position="493"/>
    </location>
</feature>
<keyword evidence="5" id="KW-0762">Sugar transport</keyword>
<dbReference type="RefSeq" id="WP_207691219.1">
    <property type="nucleotide sequence ID" value="NZ_CP061799.1"/>
</dbReference>
<dbReference type="GO" id="GO:0015288">
    <property type="term" value="F:porin activity"/>
    <property type="evidence" value="ECO:0007669"/>
    <property type="project" value="UniProtKB-KW"/>
</dbReference>
<dbReference type="Pfam" id="PF22461">
    <property type="entry name" value="SLBB_2"/>
    <property type="match status" value="1"/>
</dbReference>
<dbReference type="GO" id="GO:0006811">
    <property type="term" value="P:monoatomic ion transport"/>
    <property type="evidence" value="ECO:0007669"/>
    <property type="project" value="UniProtKB-KW"/>
</dbReference>
<keyword evidence="13" id="KW-0998">Cell outer membrane</keyword>
<keyword evidence="11" id="KW-0472">Membrane</keyword>
<feature type="domain" description="SLBB" evidence="17">
    <location>
        <begin position="593"/>
        <end position="674"/>
    </location>
</feature>
<evidence type="ECO:0000256" key="4">
    <source>
        <dbReference type="ARBA" id="ARBA00022452"/>
    </source>
</evidence>
<keyword evidence="6" id="KW-0812">Transmembrane</keyword>
<evidence type="ECO:0000313" key="19">
    <source>
        <dbReference type="Proteomes" id="UP000663720"/>
    </source>
</evidence>
<dbReference type="InterPro" id="IPR019554">
    <property type="entry name" value="Soluble_ligand-bd"/>
</dbReference>
<evidence type="ECO:0000256" key="13">
    <source>
        <dbReference type="ARBA" id="ARBA00023237"/>
    </source>
</evidence>
<evidence type="ECO:0000256" key="2">
    <source>
        <dbReference type="ARBA" id="ARBA00009450"/>
    </source>
</evidence>
<organism evidence="18 19">
    <name type="scientific">Desulfonema limicola</name>
    <dbReference type="NCBI Taxonomy" id="45656"/>
    <lineage>
        <taxon>Bacteria</taxon>
        <taxon>Pseudomonadati</taxon>
        <taxon>Thermodesulfobacteriota</taxon>
        <taxon>Desulfobacteria</taxon>
        <taxon>Desulfobacterales</taxon>
        <taxon>Desulfococcaceae</taxon>
        <taxon>Desulfonema</taxon>
    </lineage>
</organism>
<evidence type="ECO:0000256" key="8">
    <source>
        <dbReference type="ARBA" id="ARBA00023047"/>
    </source>
</evidence>